<evidence type="ECO:0000256" key="2">
    <source>
        <dbReference type="ARBA" id="ARBA00022475"/>
    </source>
</evidence>
<dbReference type="HOGENOM" id="CLU_007946_1_2_11"/>
<sequence>MEEKKLGLFPLVAAILAGMIGSGVYDIGYQLASVASPGGAILAWIICFVGMLFLVLSLQNLLEKEPEGDGIYIYARKVAGPIGEFMSAWGYWVSGWIGNIAFATIMMIALGTFFPALGDTGASWPAIAIASIVLWGIFFFIRQGVESAMMINSIITILKIVPLAVFVIVTVTSFDFSVFTQDFWTNFAGNAAAAGEGFSLESVFSQATNSMLSIIWLFMGIEYAALMSSRAKSKSIASKASILGLLVGTLLLFVMSMLPYGLYSADELVALGEPCVGKVLVDFIGPVGAGFVGGAMILSIFGSWINYTYGPTESLQTLSEHGLLTERWGRKNAHGVASFSLLITTVLCQLLLITMHFTEDAYNFGFSLSGSAILVTWTFIVLYNFVRAVKNPHEKGRTKNLVIGGIGTLYMLYAMMVSGFAYILLLSIPFAIGLGFYFNARKKAGDEHVFSAKEKIVVAAVVLVAIGSAIAYAAGLV</sequence>
<comment type="subcellular location">
    <subcellularLocation>
        <location evidence="1">Cell membrane</location>
        <topology evidence="1">Multi-pass membrane protein</topology>
    </subcellularLocation>
</comment>
<feature type="transmembrane region" description="Helical" evidence="6">
    <location>
        <begin position="283"/>
        <end position="305"/>
    </location>
</feature>
<evidence type="ECO:0000256" key="6">
    <source>
        <dbReference type="SAM" id="Phobius"/>
    </source>
</evidence>
<feature type="transmembrane region" description="Helical" evidence="6">
    <location>
        <begin position="240"/>
        <end position="263"/>
    </location>
</feature>
<dbReference type="STRING" id="649764.HMPREF0762_01437"/>
<evidence type="ECO:0000256" key="1">
    <source>
        <dbReference type="ARBA" id="ARBA00004651"/>
    </source>
</evidence>
<dbReference type="eggNOG" id="COG0531">
    <property type="taxonomic scope" value="Bacteria"/>
</dbReference>
<evidence type="ECO:0000256" key="5">
    <source>
        <dbReference type="ARBA" id="ARBA00023136"/>
    </source>
</evidence>
<dbReference type="InterPro" id="IPR050367">
    <property type="entry name" value="APC_superfamily"/>
</dbReference>
<dbReference type="PANTHER" id="PTHR42770">
    <property type="entry name" value="AMINO ACID TRANSPORTER-RELATED"/>
    <property type="match status" value="1"/>
</dbReference>
<dbReference type="GeneID" id="85008417"/>
<evidence type="ECO:0000313" key="8">
    <source>
        <dbReference type="Proteomes" id="UP000006001"/>
    </source>
</evidence>
<evidence type="ECO:0000256" key="3">
    <source>
        <dbReference type="ARBA" id="ARBA00022692"/>
    </source>
</evidence>
<accession>D0WHW5</accession>
<feature type="transmembrane region" description="Helical" evidence="6">
    <location>
        <begin position="336"/>
        <end position="358"/>
    </location>
</feature>
<dbReference type="OrthoDB" id="3185104at2"/>
<protein>
    <submittedName>
        <fullName evidence="7">Amino acid permease</fullName>
    </submittedName>
</protein>
<dbReference type="Gene3D" id="1.20.1740.10">
    <property type="entry name" value="Amino acid/polyamine transporter I"/>
    <property type="match status" value="1"/>
</dbReference>
<reference evidence="7" key="1">
    <citation type="submission" date="2009-10" db="EMBL/GenBank/DDBJ databases">
        <authorList>
            <person name="Weinstock G."/>
            <person name="Sodergren E."/>
            <person name="Clifton S."/>
            <person name="Fulton L."/>
            <person name="Fulton B."/>
            <person name="Courtney L."/>
            <person name="Fronick C."/>
            <person name="Harrison M."/>
            <person name="Strong C."/>
            <person name="Farmer C."/>
            <person name="Delahaunty K."/>
            <person name="Markovic C."/>
            <person name="Hall O."/>
            <person name="Minx P."/>
            <person name="Tomlinson C."/>
            <person name="Mitreva M."/>
            <person name="Nelson J."/>
            <person name="Hou S."/>
            <person name="Wollam A."/>
            <person name="Pepin K.H."/>
            <person name="Johnson M."/>
            <person name="Bhonagiri V."/>
            <person name="Nash W.E."/>
            <person name="Warren W."/>
            <person name="Chinwalla A."/>
            <person name="Mardis E.R."/>
            <person name="Wilson R.K."/>
        </authorList>
    </citation>
    <scope>NUCLEOTIDE SEQUENCE [LARGE SCALE GENOMIC DNA]</scope>
    <source>
        <strain evidence="7">ATCC 700122</strain>
    </source>
</reference>
<feature type="transmembrane region" description="Helical" evidence="6">
    <location>
        <begin position="456"/>
        <end position="475"/>
    </location>
</feature>
<gene>
    <name evidence="7" type="ORF">HMPREF0762_01437</name>
</gene>
<keyword evidence="4 6" id="KW-1133">Transmembrane helix</keyword>
<dbReference type="GO" id="GO:0022857">
    <property type="term" value="F:transmembrane transporter activity"/>
    <property type="evidence" value="ECO:0007669"/>
    <property type="project" value="InterPro"/>
</dbReference>
<keyword evidence="2" id="KW-1003">Cell membrane</keyword>
<feature type="transmembrane region" description="Helical" evidence="6">
    <location>
        <begin position="122"/>
        <end position="141"/>
    </location>
</feature>
<dbReference type="GO" id="GO:0005886">
    <property type="term" value="C:plasma membrane"/>
    <property type="evidence" value="ECO:0007669"/>
    <property type="project" value="UniProtKB-SubCell"/>
</dbReference>
<feature type="transmembrane region" description="Helical" evidence="6">
    <location>
        <begin position="153"/>
        <end position="174"/>
    </location>
</feature>
<feature type="transmembrane region" description="Helical" evidence="6">
    <location>
        <begin position="96"/>
        <end position="116"/>
    </location>
</feature>
<dbReference type="EMBL" id="ACUX02000014">
    <property type="protein sequence ID" value="EEZ60912.1"/>
    <property type="molecule type" value="Genomic_DNA"/>
</dbReference>
<keyword evidence="8" id="KW-1185">Reference proteome</keyword>
<organism evidence="7 8">
    <name type="scientific">Slackia exigua (strain ATCC 700122 / DSM 15923 / CIP 105133 / JCM 11022 / KCTC 5966 / S-7)</name>
    <dbReference type="NCBI Taxonomy" id="649764"/>
    <lineage>
        <taxon>Bacteria</taxon>
        <taxon>Bacillati</taxon>
        <taxon>Actinomycetota</taxon>
        <taxon>Coriobacteriia</taxon>
        <taxon>Eggerthellales</taxon>
        <taxon>Eggerthellaceae</taxon>
        <taxon>Slackia</taxon>
    </lineage>
</organism>
<dbReference type="RefSeq" id="WP_006362696.1">
    <property type="nucleotide sequence ID" value="NZ_GG700631.1"/>
</dbReference>
<dbReference type="Pfam" id="PF13520">
    <property type="entry name" value="AA_permease_2"/>
    <property type="match status" value="1"/>
</dbReference>
<dbReference type="Proteomes" id="UP000006001">
    <property type="component" value="Unassembled WGS sequence"/>
</dbReference>
<keyword evidence="3 6" id="KW-0812">Transmembrane</keyword>
<feature type="transmembrane region" description="Helical" evidence="6">
    <location>
        <begin position="38"/>
        <end position="58"/>
    </location>
</feature>
<dbReference type="AlphaFoldDB" id="D0WHW5"/>
<proteinExistence type="predicted"/>
<dbReference type="PIRSF" id="PIRSF006060">
    <property type="entry name" value="AA_transporter"/>
    <property type="match status" value="1"/>
</dbReference>
<feature type="transmembrane region" description="Helical" evidence="6">
    <location>
        <begin position="364"/>
        <end position="386"/>
    </location>
</feature>
<name>D0WHW5_SLAES</name>
<dbReference type="InterPro" id="IPR002293">
    <property type="entry name" value="AA/rel_permease1"/>
</dbReference>
<comment type="caution">
    <text evidence="7">The sequence shown here is derived from an EMBL/GenBank/DDBJ whole genome shotgun (WGS) entry which is preliminary data.</text>
</comment>
<evidence type="ECO:0000313" key="7">
    <source>
        <dbReference type="EMBL" id="EEZ60912.1"/>
    </source>
</evidence>
<keyword evidence="5 6" id="KW-0472">Membrane</keyword>
<feature type="transmembrane region" description="Helical" evidence="6">
    <location>
        <begin position="422"/>
        <end position="440"/>
    </location>
</feature>
<feature type="transmembrane region" description="Helical" evidence="6">
    <location>
        <begin position="210"/>
        <end position="228"/>
    </location>
</feature>
<evidence type="ECO:0000256" key="4">
    <source>
        <dbReference type="ARBA" id="ARBA00022989"/>
    </source>
</evidence>
<feature type="transmembrane region" description="Helical" evidence="6">
    <location>
        <begin position="398"/>
        <end position="416"/>
    </location>
</feature>
<dbReference type="PANTHER" id="PTHR42770:SF4">
    <property type="entry name" value="ARGININE_ORNITHINE ANTIPORTER-RELATED"/>
    <property type="match status" value="1"/>
</dbReference>